<dbReference type="PANTHER" id="PTHR30160:SF1">
    <property type="entry name" value="LIPOPOLYSACCHARIDE 1,2-N-ACETYLGLUCOSAMINETRANSFERASE-RELATED"/>
    <property type="match status" value="1"/>
</dbReference>
<proteinExistence type="predicted"/>
<dbReference type="GO" id="GO:0008713">
    <property type="term" value="F:ADP-heptose-lipopolysaccharide heptosyltransferase activity"/>
    <property type="evidence" value="ECO:0007669"/>
    <property type="project" value="TreeGrafter"/>
</dbReference>
<name>A0A382PHM6_9ZZZZ</name>
<dbReference type="Pfam" id="PF01075">
    <property type="entry name" value="Glyco_transf_9"/>
    <property type="match status" value="1"/>
</dbReference>
<dbReference type="Gene3D" id="3.40.50.2000">
    <property type="entry name" value="Glycogen Phosphorylase B"/>
    <property type="match status" value="2"/>
</dbReference>
<dbReference type="GO" id="GO:0005829">
    <property type="term" value="C:cytosol"/>
    <property type="evidence" value="ECO:0007669"/>
    <property type="project" value="TreeGrafter"/>
</dbReference>
<dbReference type="PANTHER" id="PTHR30160">
    <property type="entry name" value="TETRAACYLDISACCHARIDE 4'-KINASE-RELATED"/>
    <property type="match status" value="1"/>
</dbReference>
<dbReference type="InterPro" id="IPR051199">
    <property type="entry name" value="LPS_LOS_Heptosyltrfase"/>
</dbReference>
<gene>
    <name evidence="3" type="ORF">METZ01_LOCUS325009</name>
</gene>
<keyword evidence="2" id="KW-0808">Transferase</keyword>
<accession>A0A382PHM6</accession>
<dbReference type="GO" id="GO:0009244">
    <property type="term" value="P:lipopolysaccharide core region biosynthetic process"/>
    <property type="evidence" value="ECO:0007669"/>
    <property type="project" value="TreeGrafter"/>
</dbReference>
<dbReference type="EMBL" id="UINC01107057">
    <property type="protein sequence ID" value="SVC72155.1"/>
    <property type="molecule type" value="Genomic_DNA"/>
</dbReference>
<organism evidence="3">
    <name type="scientific">marine metagenome</name>
    <dbReference type="NCBI Taxonomy" id="408172"/>
    <lineage>
        <taxon>unclassified sequences</taxon>
        <taxon>metagenomes</taxon>
        <taxon>ecological metagenomes</taxon>
    </lineage>
</organism>
<dbReference type="CDD" id="cd03789">
    <property type="entry name" value="GT9_LPS_heptosyltransferase"/>
    <property type="match status" value="1"/>
</dbReference>
<dbReference type="InterPro" id="IPR002201">
    <property type="entry name" value="Glyco_trans_9"/>
</dbReference>
<protein>
    <submittedName>
        <fullName evidence="3">Uncharacterized protein</fullName>
    </submittedName>
</protein>
<evidence type="ECO:0000256" key="2">
    <source>
        <dbReference type="ARBA" id="ARBA00022679"/>
    </source>
</evidence>
<evidence type="ECO:0000256" key="1">
    <source>
        <dbReference type="ARBA" id="ARBA00022676"/>
    </source>
</evidence>
<dbReference type="AlphaFoldDB" id="A0A382PHM6"/>
<reference evidence="3" key="1">
    <citation type="submission" date="2018-05" db="EMBL/GenBank/DDBJ databases">
        <authorList>
            <person name="Lanie J.A."/>
            <person name="Ng W.-L."/>
            <person name="Kazmierczak K.M."/>
            <person name="Andrzejewski T.M."/>
            <person name="Davidsen T.M."/>
            <person name="Wayne K.J."/>
            <person name="Tettelin H."/>
            <person name="Glass J.I."/>
            <person name="Rusch D."/>
            <person name="Podicherti R."/>
            <person name="Tsui H.-C.T."/>
            <person name="Winkler M.E."/>
        </authorList>
    </citation>
    <scope>NUCLEOTIDE SEQUENCE</scope>
</reference>
<dbReference type="SUPFAM" id="SSF53756">
    <property type="entry name" value="UDP-Glycosyltransferase/glycogen phosphorylase"/>
    <property type="match status" value="1"/>
</dbReference>
<evidence type="ECO:0000313" key="3">
    <source>
        <dbReference type="EMBL" id="SVC72155.1"/>
    </source>
</evidence>
<keyword evidence="1" id="KW-0328">Glycosyltransferase</keyword>
<feature type="non-terminal residue" evidence="3">
    <location>
        <position position="272"/>
    </location>
</feature>
<sequence length="272" mass="30816">MIKLRSIGDVVYNTAVYAPLKKCFPEAHLTVLVEQPSYDLVCDHPDVDEVLCFKKGSFWEQVQFYLRLIQTGYDVAIDMHEGTRGAVMCFLTRAPIRIGNKFAKRSFLYNTKLEFSDLEPKFPIDYQVALIKKMGVPFDHVAPSIHISALAKQRAKDLLRKNEIEDGDDYCVIHSGTKQVYDQWQYEKFARILEIIPKKYGLKVVLTCGPGEESQAESVLKLVRDKKMTYIQTGLQELGAVTKRARFALCHNGGYMHMASVLGTPVVALFGV</sequence>